<keyword evidence="4" id="KW-1185">Reference proteome</keyword>
<sequence length="760" mass="87996">MEIILLCIYYLIINIFYIPKIYAKEFIIKNNDENFYNLNNFLNSNQNSNELVLYFVDNSYDMSLLKETSIEVLIQTNVSFIEYYSFVFSIAVSAYSDFYHIIFENCIFESNYGEILTFMTYCVEQKQMEPQIQFNRCKFINNYGRLIYGSHFIDKFNSEPYKCSVIKLTDCKFISNDIYFYLSGFKFIFENCYFTKINGNQNTIPPLFMSENSYNFIRFNNTIFKDIHAKNKLPLIHSSKSIIEIENTIFSNCSSNYGYLFDIKRHKNFQYIMINNSTFTNVCSIFYGEYTNFNITNSLFKNINLKNSIVAIIDSKYSNIKIKNCDFYNLTLSNSLFEKESFITMDNVKFKNIKSNSKTVLYTLHNDIAMNNIEVDNVSCIGDSGDSSFILFNSNETNKKITIKNFYAKNCISNGSFITIIDHIINVGLELISNTCNNNFAINGGALYLEDGINIDKHNNKDITIKNNVFNENTAYNFGGAIYSKFSKLYLATSENNIIINNKAGIMGGGIYSPNLIKYNVLNINNNCTIKNNTINSFENNYASKPSYILLKSLSNPELNNINVDDYINNSKNKPDKYKFNITSGDHLPLSFFLYDEFNNIVNDITKYYSSLVLKLTVTPSTNLDKEETSRINNLYSYLSGNIGSFLNGTCEFRNFKINAIPGIYNLNIIIENYNDYIEIIPKNIEITVNECNNNQITMYYKKSIISCINPICNSRCKKEASICKPYYKENINDINKNICLCLKGWKGTFCEEKEIMKFE</sequence>
<evidence type="ECO:0000313" key="3">
    <source>
        <dbReference type="EMBL" id="ORY22942.1"/>
    </source>
</evidence>
<protein>
    <recommendedName>
        <fullName evidence="1 2">EGF-like domain-containing protein</fullName>
    </recommendedName>
</protein>
<dbReference type="InterPro" id="IPR000742">
    <property type="entry name" value="EGF"/>
</dbReference>
<organism evidence="3 4">
    <name type="scientific">Neocallimastix californiae</name>
    <dbReference type="NCBI Taxonomy" id="1754190"/>
    <lineage>
        <taxon>Eukaryota</taxon>
        <taxon>Fungi</taxon>
        <taxon>Fungi incertae sedis</taxon>
        <taxon>Chytridiomycota</taxon>
        <taxon>Chytridiomycota incertae sedis</taxon>
        <taxon>Neocallimastigomycetes</taxon>
        <taxon>Neocallimastigales</taxon>
        <taxon>Neocallimastigaceae</taxon>
        <taxon>Neocallimastix</taxon>
    </lineage>
</organism>
<name>A0A1Y2AKC1_9FUNG</name>
<accession>A0A1Y2AKC1</accession>
<evidence type="ECO:0000313" key="4">
    <source>
        <dbReference type="Proteomes" id="UP000193920"/>
    </source>
</evidence>
<comment type="caution">
    <text evidence="3">The sequence shown here is derived from an EMBL/GenBank/DDBJ whole genome shotgun (WGS) entry which is preliminary data.</text>
</comment>
<evidence type="ECO:0000259" key="2">
    <source>
        <dbReference type="PROSITE" id="PS01186"/>
    </source>
</evidence>
<dbReference type="PROSITE" id="PS00022">
    <property type="entry name" value="EGF_1"/>
    <property type="match status" value="1"/>
</dbReference>
<dbReference type="PANTHER" id="PTHR11319:SF35">
    <property type="entry name" value="OUTER MEMBRANE PROTEIN PMPC-RELATED"/>
    <property type="match status" value="1"/>
</dbReference>
<dbReference type="PROSITE" id="PS01186">
    <property type="entry name" value="EGF_2"/>
    <property type="match status" value="1"/>
</dbReference>
<evidence type="ECO:0000259" key="1">
    <source>
        <dbReference type="PROSITE" id="PS00022"/>
    </source>
</evidence>
<reference evidence="3 4" key="1">
    <citation type="submission" date="2016-08" db="EMBL/GenBank/DDBJ databases">
        <title>A Parts List for Fungal Cellulosomes Revealed by Comparative Genomics.</title>
        <authorList>
            <consortium name="DOE Joint Genome Institute"/>
            <person name="Haitjema C.H."/>
            <person name="Gilmore S.P."/>
            <person name="Henske J.K."/>
            <person name="Solomon K.V."/>
            <person name="De Groot R."/>
            <person name="Kuo A."/>
            <person name="Mondo S.J."/>
            <person name="Salamov A.A."/>
            <person name="Labutti K."/>
            <person name="Zhao Z."/>
            <person name="Chiniquy J."/>
            <person name="Barry K."/>
            <person name="Brewer H.M."/>
            <person name="Purvine S.O."/>
            <person name="Wright A.T."/>
            <person name="Boxma B."/>
            <person name="Van Alen T."/>
            <person name="Hackstein J.H."/>
            <person name="Baker S.E."/>
            <person name="Grigoriev I.V."/>
            <person name="O'Malley M.A."/>
        </authorList>
    </citation>
    <scope>NUCLEOTIDE SEQUENCE [LARGE SCALE GENOMIC DNA]</scope>
    <source>
        <strain evidence="3 4">G1</strain>
    </source>
</reference>
<dbReference type="Proteomes" id="UP000193920">
    <property type="component" value="Unassembled WGS sequence"/>
</dbReference>
<dbReference type="AlphaFoldDB" id="A0A1Y2AKC1"/>
<proteinExistence type="predicted"/>
<dbReference type="PANTHER" id="PTHR11319">
    <property type="entry name" value="G PROTEIN-COUPLED RECEPTOR-RELATED"/>
    <property type="match status" value="1"/>
</dbReference>
<gene>
    <name evidence="3" type="ORF">LY90DRAFT_515252</name>
</gene>
<feature type="domain" description="EGF-like" evidence="1 2">
    <location>
        <begin position="740"/>
        <end position="751"/>
    </location>
</feature>
<dbReference type="EMBL" id="MCOG01000240">
    <property type="protein sequence ID" value="ORY22942.1"/>
    <property type="molecule type" value="Genomic_DNA"/>
</dbReference>